<dbReference type="EMBL" id="MU274906">
    <property type="protein sequence ID" value="KAI0091089.1"/>
    <property type="molecule type" value="Genomic_DNA"/>
</dbReference>
<dbReference type="Proteomes" id="UP001055072">
    <property type="component" value="Unassembled WGS sequence"/>
</dbReference>
<proteinExistence type="predicted"/>
<comment type="caution">
    <text evidence="1">The sequence shown here is derived from an EMBL/GenBank/DDBJ whole genome shotgun (WGS) entry which is preliminary data.</text>
</comment>
<protein>
    <submittedName>
        <fullName evidence="1">Beta-lactamase superfamily domain-containing protein</fullName>
    </submittedName>
</protein>
<organism evidence="1 2">
    <name type="scientific">Irpex rosettiformis</name>
    <dbReference type="NCBI Taxonomy" id="378272"/>
    <lineage>
        <taxon>Eukaryota</taxon>
        <taxon>Fungi</taxon>
        <taxon>Dikarya</taxon>
        <taxon>Basidiomycota</taxon>
        <taxon>Agaricomycotina</taxon>
        <taxon>Agaricomycetes</taxon>
        <taxon>Polyporales</taxon>
        <taxon>Irpicaceae</taxon>
        <taxon>Irpex</taxon>
    </lineage>
</organism>
<reference evidence="1" key="1">
    <citation type="journal article" date="2021" name="Environ. Microbiol.">
        <title>Gene family expansions and transcriptome signatures uncover fungal adaptations to wood decay.</title>
        <authorList>
            <person name="Hage H."/>
            <person name="Miyauchi S."/>
            <person name="Viragh M."/>
            <person name="Drula E."/>
            <person name="Min B."/>
            <person name="Chaduli D."/>
            <person name="Navarro D."/>
            <person name="Favel A."/>
            <person name="Norest M."/>
            <person name="Lesage-Meessen L."/>
            <person name="Balint B."/>
            <person name="Merenyi Z."/>
            <person name="de Eugenio L."/>
            <person name="Morin E."/>
            <person name="Martinez A.T."/>
            <person name="Baldrian P."/>
            <person name="Stursova M."/>
            <person name="Martinez M.J."/>
            <person name="Novotny C."/>
            <person name="Magnuson J.K."/>
            <person name="Spatafora J.W."/>
            <person name="Maurice S."/>
            <person name="Pangilinan J."/>
            <person name="Andreopoulos W."/>
            <person name="LaButti K."/>
            <person name="Hundley H."/>
            <person name="Na H."/>
            <person name="Kuo A."/>
            <person name="Barry K."/>
            <person name="Lipzen A."/>
            <person name="Henrissat B."/>
            <person name="Riley R."/>
            <person name="Ahrendt S."/>
            <person name="Nagy L.G."/>
            <person name="Grigoriev I.V."/>
            <person name="Martin F."/>
            <person name="Rosso M.N."/>
        </authorList>
    </citation>
    <scope>NUCLEOTIDE SEQUENCE</scope>
    <source>
        <strain evidence="1">CBS 384.51</strain>
    </source>
</reference>
<evidence type="ECO:0000313" key="1">
    <source>
        <dbReference type="EMBL" id="KAI0091089.1"/>
    </source>
</evidence>
<name>A0ACB8UAE3_9APHY</name>
<keyword evidence="2" id="KW-1185">Reference proteome</keyword>
<accession>A0ACB8UAE3</accession>
<sequence>MDIPIDSPPPHHANHFATAFQNPWEAKSLLASSQVFSQFPLALARSVENQRGRVKQVTVAEPDFGRSVRDEGVVKVTWTGHAGFLVQLPKVGTLEPVRILFDPIWSDRASPNQFTGPRRRLPPPCKLEDLPDFQFVVTSHNHYDHLDWPTIEKIHKMKGENVIFLVPLGHEPWFRSGGIPSDQVVELDWHDSIDLRISERHPAVKFVCTPAQHGSGRHLFDQHASLWSSWVVKQECAGGSASVYHAGDTGYMTQNGPCPAFAEIGERYGPFDLAMIPIWRGGSLSWISAVGLRLVSTELLDGLHASPQHALALHKDIRSRHSLGMHFATFAGSDMEALEPVAELVAEKEKGGDVGDWMDEGGFGVIDVGETAVVPVGGKGNSAGDPAQQ</sequence>
<gene>
    <name evidence="1" type="ORF">BDY19DRAFT_933661</name>
</gene>
<evidence type="ECO:0000313" key="2">
    <source>
        <dbReference type="Proteomes" id="UP001055072"/>
    </source>
</evidence>